<organism evidence="2">
    <name type="scientific">freshwater metagenome</name>
    <dbReference type="NCBI Taxonomy" id="449393"/>
    <lineage>
        <taxon>unclassified sequences</taxon>
        <taxon>metagenomes</taxon>
        <taxon>ecological metagenomes</taxon>
    </lineage>
</organism>
<gene>
    <name evidence="2" type="ORF">UFOPK2761_01960</name>
</gene>
<name>A0A6J6TUU7_9ZZZZ</name>
<evidence type="ECO:0000256" key="1">
    <source>
        <dbReference type="SAM" id="MobiDB-lite"/>
    </source>
</evidence>
<protein>
    <submittedName>
        <fullName evidence="2">Unannotated protein</fullName>
    </submittedName>
</protein>
<feature type="region of interest" description="Disordered" evidence="1">
    <location>
        <begin position="32"/>
        <end position="88"/>
    </location>
</feature>
<dbReference type="AlphaFoldDB" id="A0A6J6TUU7"/>
<dbReference type="EMBL" id="CAEZYQ010000014">
    <property type="protein sequence ID" value="CAB4750705.1"/>
    <property type="molecule type" value="Genomic_DNA"/>
</dbReference>
<reference evidence="2" key="1">
    <citation type="submission" date="2020-05" db="EMBL/GenBank/DDBJ databases">
        <authorList>
            <person name="Chiriac C."/>
            <person name="Salcher M."/>
            <person name="Ghai R."/>
            <person name="Kavagutti S V."/>
        </authorList>
    </citation>
    <scope>NUCLEOTIDE SEQUENCE</scope>
</reference>
<evidence type="ECO:0000313" key="2">
    <source>
        <dbReference type="EMBL" id="CAB4750705.1"/>
    </source>
</evidence>
<proteinExistence type="predicted"/>
<dbReference type="PROSITE" id="PS51257">
    <property type="entry name" value="PROKAR_LIPOPROTEIN"/>
    <property type="match status" value="1"/>
</dbReference>
<sequence>MTGPRPSSMRTQLRRGAVAFVAVSLLAAAAGCGDSDPGLGADPGGGGGSDLALLDERGPCPRQLPEPAEDRGYGFGTDAPASDSPELPEVDRAWVCRYDAVDQAERNENGAYFRWERATRPAPIATRELSRLVEGVEALTPPAGDQACTADLGPRYLLVLATPEDRLVAASVDDYGCREVRLTADPWRGAPGETPAAGVPEGVLVGGEDLLSLLPRR</sequence>
<accession>A0A6J6TUU7</accession>